<dbReference type="PROSITE" id="PS50175">
    <property type="entry name" value="ASP_PROT_RETROV"/>
    <property type="match status" value="1"/>
</dbReference>
<feature type="domain" description="Peptidase A2" evidence="4">
    <location>
        <begin position="58"/>
        <end position="94"/>
    </location>
</feature>
<dbReference type="Gene3D" id="2.40.70.10">
    <property type="entry name" value="Acid Proteases"/>
    <property type="match status" value="2"/>
</dbReference>
<dbReference type="Gene3D" id="2.30.42.10">
    <property type="match status" value="1"/>
</dbReference>
<feature type="domain" description="PDZ" evidence="3">
    <location>
        <begin position="352"/>
        <end position="417"/>
    </location>
</feature>
<dbReference type="InterPro" id="IPR041489">
    <property type="entry name" value="PDZ_6"/>
</dbReference>
<evidence type="ECO:0000256" key="1">
    <source>
        <dbReference type="ARBA" id="ARBA00022801"/>
    </source>
</evidence>
<name>A0A917E8G7_9FLAO</name>
<evidence type="ECO:0000256" key="2">
    <source>
        <dbReference type="SAM" id="SignalP"/>
    </source>
</evidence>
<keyword evidence="6" id="KW-1185">Reference proteome</keyword>
<dbReference type="PROSITE" id="PS50106">
    <property type="entry name" value="PDZ"/>
    <property type="match status" value="1"/>
</dbReference>
<dbReference type="GO" id="GO:0006508">
    <property type="term" value="P:proteolysis"/>
    <property type="evidence" value="ECO:0007669"/>
    <property type="project" value="InterPro"/>
</dbReference>
<dbReference type="SUPFAM" id="SSF50156">
    <property type="entry name" value="PDZ domain-like"/>
    <property type="match status" value="1"/>
</dbReference>
<dbReference type="SUPFAM" id="SSF50630">
    <property type="entry name" value="Acid proteases"/>
    <property type="match status" value="1"/>
</dbReference>
<proteinExistence type="predicted"/>
<dbReference type="InterPro" id="IPR021109">
    <property type="entry name" value="Peptidase_aspartic_dom_sf"/>
</dbReference>
<dbReference type="Pfam" id="PF17820">
    <property type="entry name" value="PDZ_6"/>
    <property type="match status" value="1"/>
</dbReference>
<dbReference type="InterPro" id="IPR001995">
    <property type="entry name" value="Peptidase_A2_cat"/>
</dbReference>
<accession>A0A917E8G7</accession>
<organism evidence="5 6">
    <name type="scientific">Psychroflexus salis</name>
    <dbReference type="NCBI Taxonomy" id="1526574"/>
    <lineage>
        <taxon>Bacteria</taxon>
        <taxon>Pseudomonadati</taxon>
        <taxon>Bacteroidota</taxon>
        <taxon>Flavobacteriia</taxon>
        <taxon>Flavobacteriales</taxon>
        <taxon>Flavobacteriaceae</taxon>
        <taxon>Psychroflexus</taxon>
    </lineage>
</organism>
<dbReference type="GO" id="GO:0004190">
    <property type="term" value="F:aspartic-type endopeptidase activity"/>
    <property type="evidence" value="ECO:0007669"/>
    <property type="project" value="InterPro"/>
</dbReference>
<dbReference type="RefSeq" id="WP_188405606.1">
    <property type="nucleotide sequence ID" value="NZ_BMGL01000004.1"/>
</dbReference>
<feature type="signal peptide" evidence="2">
    <location>
        <begin position="1"/>
        <end position="20"/>
    </location>
</feature>
<dbReference type="SMART" id="SM00228">
    <property type="entry name" value="PDZ"/>
    <property type="match status" value="1"/>
</dbReference>
<feature type="chain" id="PRO_5037732254" description="PDZ domain-containing protein" evidence="2">
    <location>
        <begin position="21"/>
        <end position="453"/>
    </location>
</feature>
<gene>
    <name evidence="5" type="ORF">GCM10010831_08920</name>
</gene>
<dbReference type="Pfam" id="PF13650">
    <property type="entry name" value="Asp_protease_2"/>
    <property type="match status" value="1"/>
</dbReference>
<keyword evidence="2" id="KW-0732">Signal</keyword>
<evidence type="ECO:0000259" key="3">
    <source>
        <dbReference type="PROSITE" id="PS50106"/>
    </source>
</evidence>
<dbReference type="EMBL" id="BMGL01000004">
    <property type="protein sequence ID" value="GGE09602.1"/>
    <property type="molecule type" value="Genomic_DNA"/>
</dbReference>
<dbReference type="Proteomes" id="UP000599688">
    <property type="component" value="Unassembled WGS sequence"/>
</dbReference>
<keyword evidence="1" id="KW-0378">Hydrolase</keyword>
<evidence type="ECO:0008006" key="7">
    <source>
        <dbReference type="Google" id="ProtNLM"/>
    </source>
</evidence>
<reference evidence="5 6" key="1">
    <citation type="journal article" date="2014" name="Int. J. Syst. Evol. Microbiol.">
        <title>Complete genome sequence of Corynebacterium casei LMG S-19264T (=DSM 44701T), isolated from a smear-ripened cheese.</title>
        <authorList>
            <consortium name="US DOE Joint Genome Institute (JGI-PGF)"/>
            <person name="Walter F."/>
            <person name="Albersmeier A."/>
            <person name="Kalinowski J."/>
            <person name="Ruckert C."/>
        </authorList>
    </citation>
    <scope>NUCLEOTIDE SEQUENCE [LARGE SCALE GENOMIC DNA]</scope>
    <source>
        <strain evidence="5 6">CGMCC 1.12925</strain>
    </source>
</reference>
<protein>
    <recommendedName>
        <fullName evidence="7">PDZ domain-containing protein</fullName>
    </recommendedName>
</protein>
<dbReference type="AlphaFoldDB" id="A0A917E8G7"/>
<evidence type="ECO:0000313" key="6">
    <source>
        <dbReference type="Proteomes" id="UP000599688"/>
    </source>
</evidence>
<dbReference type="InterPro" id="IPR001478">
    <property type="entry name" value="PDZ"/>
</dbReference>
<sequence length="453" mass="52536">MLKKFTPILILLLVSASFFAQPDPGFHFVNPNQRAIKIKFEQLNNLIIIPVELNGVELSFLLDTGVDKTLLIALEAGESMELNKANQVNIRGLGIDDNFVAYQSIENTLQIGSAIHNNKDVYFIIDKDNKLTKRLGLPINGIIGYDFFKDFIVRIDYKRNLIKLYNPEKFNRKLRSFEALPLLFYKRKPYLNLKVKDSSITKPNLNLLFDTGSGSSFWLLEKEYIQVPQLYFKDILGYGFNSTIKGKRSRVQEVVLGKYRINQPTVAYPNVDQIIQIEQNVMRDGTIGAEILRRFKWFIDYPNKRIYFKSNSNYNETFGYDMSGLVLEFDGIKMVKRIKSVKMNIEKYTQFNEELNPKSRNDFILSVEIQPKLIISDIRLDSPAADASIKVGDELIKINSKEVYQLKLKQIQQILSEEEGKKVKLELNRKGKILKKEIYLRDRFKDLIQNSKN</sequence>
<evidence type="ECO:0000259" key="4">
    <source>
        <dbReference type="PROSITE" id="PS50175"/>
    </source>
</evidence>
<dbReference type="InterPro" id="IPR036034">
    <property type="entry name" value="PDZ_sf"/>
</dbReference>
<comment type="caution">
    <text evidence="5">The sequence shown here is derived from an EMBL/GenBank/DDBJ whole genome shotgun (WGS) entry which is preliminary data.</text>
</comment>
<evidence type="ECO:0000313" key="5">
    <source>
        <dbReference type="EMBL" id="GGE09602.1"/>
    </source>
</evidence>